<sequence>MTISFGTVTVPRLRPTKVAYDFPAGGLDPFDVEEPRTQHLYDAGGWSRAWVAGRSWPAPPPGRIHDVIPLPYKSVSLLEKLAVVVNGVVLREWPETGHASATRRLPGRLRPAGLWRDRCGSAYVLIRQSGGARTGFDTYEDAIATAVRPCPHPATWLVGRVLAYRSAFAYR</sequence>
<dbReference type="AlphaFoldDB" id="A0A1I5WJS0"/>
<proteinExistence type="predicted"/>
<dbReference type="Proteomes" id="UP000198727">
    <property type="component" value="Unassembled WGS sequence"/>
</dbReference>
<evidence type="ECO:0000313" key="2">
    <source>
        <dbReference type="Proteomes" id="UP000198727"/>
    </source>
</evidence>
<dbReference type="EMBL" id="FOWW01000005">
    <property type="protein sequence ID" value="SFQ19949.1"/>
    <property type="molecule type" value="Genomic_DNA"/>
</dbReference>
<keyword evidence="2" id="KW-1185">Reference proteome</keyword>
<organism evidence="1 2">
    <name type="scientific">Amycolatopsis arida</name>
    <dbReference type="NCBI Taxonomy" id="587909"/>
    <lineage>
        <taxon>Bacteria</taxon>
        <taxon>Bacillati</taxon>
        <taxon>Actinomycetota</taxon>
        <taxon>Actinomycetes</taxon>
        <taxon>Pseudonocardiales</taxon>
        <taxon>Pseudonocardiaceae</taxon>
        <taxon>Amycolatopsis</taxon>
    </lineage>
</organism>
<evidence type="ECO:0000313" key="1">
    <source>
        <dbReference type="EMBL" id="SFQ19949.1"/>
    </source>
</evidence>
<gene>
    <name evidence="1" type="ORF">SAMN05421810_105145</name>
</gene>
<dbReference type="STRING" id="587909.SAMN05421810_105145"/>
<protein>
    <submittedName>
        <fullName evidence="1">Uncharacterized protein</fullName>
    </submittedName>
</protein>
<accession>A0A1I5WJS0</accession>
<name>A0A1I5WJS0_9PSEU</name>
<reference evidence="2" key="1">
    <citation type="submission" date="2016-10" db="EMBL/GenBank/DDBJ databases">
        <authorList>
            <person name="Varghese N."/>
            <person name="Submissions S."/>
        </authorList>
    </citation>
    <scope>NUCLEOTIDE SEQUENCE [LARGE SCALE GENOMIC DNA]</scope>
    <source>
        <strain evidence="2">CGMCC 4.5579</strain>
    </source>
</reference>